<keyword evidence="4" id="KW-1185">Reference proteome</keyword>
<sequence length="149" mass="15591">MKRTLVAGTVALATFALPVVAAAPASAAAGPVSSYCSTVMRNSAYTNEQTAWCRVQQWTGHRTVGGGYIAEGPYQGPIDGIPGVNSWRAFQQYLKLSVGYSGPIDGIPGPNTYRAVQLLAQKGGYTGPVDGVLGPNTWAGVARYVLTKI</sequence>
<keyword evidence="1" id="KW-0732">Signal</keyword>
<proteinExistence type="predicted"/>
<feature type="domain" description="Peptidoglycan binding-like" evidence="2">
    <location>
        <begin position="86"/>
        <end position="139"/>
    </location>
</feature>
<protein>
    <submittedName>
        <fullName evidence="3">Peptidoglycan-binding protein</fullName>
    </submittedName>
</protein>
<evidence type="ECO:0000313" key="4">
    <source>
        <dbReference type="Proteomes" id="UP000641803"/>
    </source>
</evidence>
<evidence type="ECO:0000256" key="1">
    <source>
        <dbReference type="SAM" id="SignalP"/>
    </source>
</evidence>
<evidence type="ECO:0000259" key="2">
    <source>
        <dbReference type="Pfam" id="PF01471"/>
    </source>
</evidence>
<dbReference type="RefSeq" id="WP_191798261.1">
    <property type="nucleotide sequence ID" value="NZ_JACSQQ010000055.1"/>
</dbReference>
<dbReference type="InterPro" id="IPR036365">
    <property type="entry name" value="PGBD-like_sf"/>
</dbReference>
<name>A0ABR8RXV5_9CELL</name>
<organism evidence="3 4">
    <name type="scientific">Oerskovia rustica</name>
    <dbReference type="NCBI Taxonomy" id="2762237"/>
    <lineage>
        <taxon>Bacteria</taxon>
        <taxon>Bacillati</taxon>
        <taxon>Actinomycetota</taxon>
        <taxon>Actinomycetes</taxon>
        <taxon>Micrococcales</taxon>
        <taxon>Cellulomonadaceae</taxon>
        <taxon>Oerskovia</taxon>
    </lineage>
</organism>
<comment type="caution">
    <text evidence="3">The sequence shown here is derived from an EMBL/GenBank/DDBJ whole genome shotgun (WGS) entry which is preliminary data.</text>
</comment>
<feature type="chain" id="PRO_5046383690" evidence="1">
    <location>
        <begin position="22"/>
        <end position="149"/>
    </location>
</feature>
<dbReference type="Proteomes" id="UP000641803">
    <property type="component" value="Unassembled WGS sequence"/>
</dbReference>
<evidence type="ECO:0000313" key="3">
    <source>
        <dbReference type="EMBL" id="MBD7952452.1"/>
    </source>
</evidence>
<dbReference type="InterPro" id="IPR002477">
    <property type="entry name" value="Peptidoglycan-bd-like"/>
</dbReference>
<feature type="signal peptide" evidence="1">
    <location>
        <begin position="1"/>
        <end position="21"/>
    </location>
</feature>
<dbReference type="Pfam" id="PF01471">
    <property type="entry name" value="PG_binding_1"/>
    <property type="match status" value="1"/>
</dbReference>
<dbReference type="InterPro" id="IPR036366">
    <property type="entry name" value="PGBDSf"/>
</dbReference>
<gene>
    <name evidence="3" type="ORF">H9652_18825</name>
</gene>
<accession>A0ABR8RXV5</accession>
<dbReference type="EMBL" id="JACSQQ010000055">
    <property type="protein sequence ID" value="MBD7952452.1"/>
    <property type="molecule type" value="Genomic_DNA"/>
</dbReference>
<dbReference type="Gene3D" id="1.10.101.10">
    <property type="entry name" value="PGBD-like superfamily/PGBD"/>
    <property type="match status" value="1"/>
</dbReference>
<dbReference type="SUPFAM" id="SSF47090">
    <property type="entry name" value="PGBD-like"/>
    <property type="match status" value="1"/>
</dbReference>
<reference evidence="3 4" key="1">
    <citation type="submission" date="2020-08" db="EMBL/GenBank/DDBJ databases">
        <title>A Genomic Blueprint of the Chicken Gut Microbiome.</title>
        <authorList>
            <person name="Gilroy R."/>
            <person name="Ravi A."/>
            <person name="Getino M."/>
            <person name="Pursley I."/>
            <person name="Horton D.L."/>
            <person name="Alikhan N.-F."/>
            <person name="Baker D."/>
            <person name="Gharbi K."/>
            <person name="Hall N."/>
            <person name="Watson M."/>
            <person name="Adriaenssens E.M."/>
            <person name="Foster-Nyarko E."/>
            <person name="Jarju S."/>
            <person name="Secka A."/>
            <person name="Antonio M."/>
            <person name="Oren A."/>
            <person name="Chaudhuri R."/>
            <person name="La Ragione R.M."/>
            <person name="Hildebrand F."/>
            <person name="Pallen M.J."/>
        </authorList>
    </citation>
    <scope>NUCLEOTIDE SEQUENCE [LARGE SCALE GENOMIC DNA]</scope>
    <source>
        <strain evidence="3 4">Sa4CUA1</strain>
    </source>
</reference>